<dbReference type="RefSeq" id="WP_290263193.1">
    <property type="nucleotide sequence ID" value="NZ_JAUFQG010000004.1"/>
</dbReference>
<keyword evidence="1" id="KW-0812">Transmembrane</keyword>
<dbReference type="EMBL" id="JBHSCX010000021">
    <property type="protein sequence ID" value="MFC4363874.1"/>
    <property type="molecule type" value="Genomic_DNA"/>
</dbReference>
<dbReference type="InterPro" id="IPR007359">
    <property type="entry name" value="SigmaE_reg_RseC_MucC"/>
</dbReference>
<feature type="transmembrane region" description="Helical" evidence="1">
    <location>
        <begin position="84"/>
        <end position="105"/>
    </location>
</feature>
<evidence type="ECO:0000313" key="3">
    <source>
        <dbReference type="Proteomes" id="UP001595840"/>
    </source>
</evidence>
<dbReference type="PANTHER" id="PTHR35867:SF1">
    <property type="entry name" value="PROTEIN RSEC"/>
    <property type="match status" value="1"/>
</dbReference>
<gene>
    <name evidence="2" type="ORF">ACFOX3_16270</name>
</gene>
<evidence type="ECO:0000313" key="2">
    <source>
        <dbReference type="EMBL" id="MFC4363874.1"/>
    </source>
</evidence>
<keyword evidence="3" id="KW-1185">Reference proteome</keyword>
<dbReference type="Pfam" id="PF04246">
    <property type="entry name" value="RseC_MucC"/>
    <property type="match status" value="1"/>
</dbReference>
<reference evidence="3" key="1">
    <citation type="journal article" date="2019" name="Int. J. Syst. Evol. Microbiol.">
        <title>The Global Catalogue of Microorganisms (GCM) 10K type strain sequencing project: providing services to taxonomists for standard genome sequencing and annotation.</title>
        <authorList>
            <consortium name="The Broad Institute Genomics Platform"/>
            <consortium name="The Broad Institute Genome Sequencing Center for Infectious Disease"/>
            <person name="Wu L."/>
            <person name="Ma J."/>
        </authorList>
    </citation>
    <scope>NUCLEOTIDE SEQUENCE [LARGE SCALE GENOMIC DNA]</scope>
    <source>
        <strain evidence="3">CECT 8570</strain>
    </source>
</reference>
<keyword evidence="1" id="KW-0472">Membrane</keyword>
<comment type="caution">
    <text evidence="2">The sequence shown here is derived from an EMBL/GenBank/DDBJ whole genome shotgun (WGS) entry which is preliminary data.</text>
</comment>
<organism evidence="2 3">
    <name type="scientific">Simiduia curdlanivorans</name>
    <dbReference type="NCBI Taxonomy" id="1492769"/>
    <lineage>
        <taxon>Bacteria</taxon>
        <taxon>Pseudomonadati</taxon>
        <taxon>Pseudomonadota</taxon>
        <taxon>Gammaproteobacteria</taxon>
        <taxon>Cellvibrionales</taxon>
        <taxon>Cellvibrionaceae</taxon>
        <taxon>Simiduia</taxon>
    </lineage>
</organism>
<dbReference type="PIRSF" id="PIRSF004923">
    <property type="entry name" value="RseC"/>
    <property type="match status" value="1"/>
</dbReference>
<sequence>MLVSSVDMVIEQATVLAVGANTVLLETINRSACAQCAAKSSCGQSTLAGWMETSNQLTIALPDKHLQPGDLIEISLESNLLAKAALVVYLLPLLLLLLGSVLAHQVSATDASAFAGAVVGLASGLLAVSLLTKVWSKQLVLTPVFHQLIKANSLN</sequence>
<dbReference type="Proteomes" id="UP001595840">
    <property type="component" value="Unassembled WGS sequence"/>
</dbReference>
<dbReference type="PANTHER" id="PTHR35867">
    <property type="entry name" value="PROTEIN RSEC"/>
    <property type="match status" value="1"/>
</dbReference>
<proteinExistence type="predicted"/>
<accession>A0ABV8V7I6</accession>
<protein>
    <submittedName>
        <fullName evidence="2">SoxR reducing system RseC family protein</fullName>
    </submittedName>
</protein>
<dbReference type="InterPro" id="IPR026268">
    <property type="entry name" value="RseC"/>
</dbReference>
<name>A0ABV8V7I6_9GAMM</name>
<keyword evidence="1" id="KW-1133">Transmembrane helix</keyword>
<feature type="transmembrane region" description="Helical" evidence="1">
    <location>
        <begin position="111"/>
        <end position="131"/>
    </location>
</feature>
<evidence type="ECO:0000256" key="1">
    <source>
        <dbReference type="SAM" id="Phobius"/>
    </source>
</evidence>